<dbReference type="GO" id="GO:0071555">
    <property type="term" value="P:cell wall organization"/>
    <property type="evidence" value="ECO:0007669"/>
    <property type="project" value="UniProtKB-KW"/>
</dbReference>
<protein>
    <submittedName>
        <fullName evidence="6">N-acetylmuramoyl-L-alanine amidase</fullName>
    </submittedName>
</protein>
<dbReference type="Gene3D" id="3.40.630.40">
    <property type="entry name" value="Zn-dependent exopeptidases"/>
    <property type="match status" value="1"/>
</dbReference>
<feature type="domain" description="SLH" evidence="4">
    <location>
        <begin position="99"/>
        <end position="159"/>
    </location>
</feature>
<dbReference type="PROSITE" id="PS51272">
    <property type="entry name" value="SLH"/>
    <property type="match status" value="3"/>
</dbReference>
<sequence>MVGKKLLICLNIVLLAFFSGVYSAFANTEMKQGERFVDVPDNHWAKSEIEYLAARNIVAGYDQGSVTEFRPNNPVTRAEAAKMILIALGQKEADASSLPFTDVDSNHWARGWIARAMQLGFMTGYDNQTFRPNEGLSRAEMSKVLVEAFSLASKDASAESAPVFKDTAGHWALAYINRLYYYGIAVGRNDQFFPNDSISRAEFSVLLTRTINEQFRLPLPELVYNKAKTNVQGIVTASILNVRSQPSATAPLVGKLQKGQIVDIYDINGFWAKIKYNNQLAYVHKTYLKLRNVTGSPVQGRIIVVDAGHGGKDTGTIGAGTTEKVITLAVAKKLKAKLQKAGATVIMTRETDVYPTLEDRVNIAKSKYAEMFISIHVNSAAKTSAKGTEVFYDTSKNANGEESKKLAQFIQQEIVKRANMVDRGVKDYDFYVLRNNNITSVLIELGFISNSDDAKKLTSPQYQEIYAEAIYQGIIKYYTSQ</sequence>
<reference evidence="6 7" key="1">
    <citation type="submission" date="2019-03" db="EMBL/GenBank/DDBJ databases">
        <title>Genomic Encyclopedia of Type Strains, Phase IV (KMG-IV): sequencing the most valuable type-strain genomes for metagenomic binning, comparative biology and taxonomic classification.</title>
        <authorList>
            <person name="Goeker M."/>
        </authorList>
    </citation>
    <scope>NUCLEOTIDE SEQUENCE [LARGE SCALE GENOMIC DNA]</scope>
    <source>
        <strain evidence="6 7">DSM 24979</strain>
    </source>
</reference>
<feature type="chain" id="PRO_5020946815" evidence="3">
    <location>
        <begin position="27"/>
        <end position="481"/>
    </location>
</feature>
<feature type="domain" description="SH3b" evidence="5">
    <location>
        <begin position="230"/>
        <end position="292"/>
    </location>
</feature>
<dbReference type="InterPro" id="IPR002508">
    <property type="entry name" value="MurNAc-LAA_cat"/>
</dbReference>
<dbReference type="Pfam" id="PF01520">
    <property type="entry name" value="Amidase_3"/>
    <property type="match status" value="1"/>
</dbReference>
<dbReference type="GO" id="GO:0009253">
    <property type="term" value="P:peptidoglycan catabolic process"/>
    <property type="evidence" value="ECO:0007669"/>
    <property type="project" value="InterPro"/>
</dbReference>
<evidence type="ECO:0000313" key="6">
    <source>
        <dbReference type="EMBL" id="TCL47645.1"/>
    </source>
</evidence>
<keyword evidence="7" id="KW-1185">Reference proteome</keyword>
<dbReference type="InterPro" id="IPR001119">
    <property type="entry name" value="SLH_dom"/>
</dbReference>
<evidence type="ECO:0000313" key="7">
    <source>
        <dbReference type="Proteomes" id="UP000295658"/>
    </source>
</evidence>
<dbReference type="CDD" id="cd02696">
    <property type="entry name" value="MurNAc-LAA"/>
    <property type="match status" value="1"/>
</dbReference>
<evidence type="ECO:0000256" key="3">
    <source>
        <dbReference type="SAM" id="SignalP"/>
    </source>
</evidence>
<evidence type="ECO:0000256" key="1">
    <source>
        <dbReference type="ARBA" id="ARBA00022801"/>
    </source>
</evidence>
<dbReference type="EMBL" id="SLUL01000011">
    <property type="protein sequence ID" value="TCL47645.1"/>
    <property type="molecule type" value="Genomic_DNA"/>
</dbReference>
<feature type="signal peptide" evidence="3">
    <location>
        <begin position="1"/>
        <end position="26"/>
    </location>
</feature>
<proteinExistence type="predicted"/>
<gene>
    <name evidence="6" type="ORF">EDD69_1119</name>
</gene>
<dbReference type="SMART" id="SM00646">
    <property type="entry name" value="Ami_3"/>
    <property type="match status" value="1"/>
</dbReference>
<dbReference type="PANTHER" id="PTHR30404:SF0">
    <property type="entry name" value="N-ACETYLMURAMOYL-L-ALANINE AMIDASE AMIC"/>
    <property type="match status" value="1"/>
</dbReference>
<dbReference type="PROSITE" id="PS51781">
    <property type="entry name" value="SH3B"/>
    <property type="match status" value="1"/>
</dbReference>
<evidence type="ECO:0000259" key="4">
    <source>
        <dbReference type="PROSITE" id="PS51272"/>
    </source>
</evidence>
<organism evidence="6 7">
    <name type="scientific">Thermolongibacillus altinsuensis</name>
    <dbReference type="NCBI Taxonomy" id="575256"/>
    <lineage>
        <taxon>Bacteria</taxon>
        <taxon>Bacillati</taxon>
        <taxon>Bacillota</taxon>
        <taxon>Bacilli</taxon>
        <taxon>Bacillales</taxon>
        <taxon>Anoxybacillaceae</taxon>
        <taxon>Thermolongibacillus</taxon>
    </lineage>
</organism>
<feature type="domain" description="SLH" evidence="4">
    <location>
        <begin position="32"/>
        <end position="98"/>
    </location>
</feature>
<comment type="caution">
    <text evidence="6">The sequence shown here is derived from an EMBL/GenBank/DDBJ whole genome shotgun (WGS) entry which is preliminary data.</text>
</comment>
<dbReference type="SMART" id="SM00287">
    <property type="entry name" value="SH3b"/>
    <property type="match status" value="1"/>
</dbReference>
<dbReference type="Proteomes" id="UP000295658">
    <property type="component" value="Unassembled WGS sequence"/>
</dbReference>
<dbReference type="Pfam" id="PF00395">
    <property type="entry name" value="SLH"/>
    <property type="match status" value="3"/>
</dbReference>
<keyword evidence="3" id="KW-0732">Signal</keyword>
<dbReference type="SUPFAM" id="SSF53187">
    <property type="entry name" value="Zn-dependent exopeptidases"/>
    <property type="match status" value="1"/>
</dbReference>
<feature type="domain" description="SLH" evidence="4">
    <location>
        <begin position="160"/>
        <end position="221"/>
    </location>
</feature>
<name>A0A4R1QLV1_9BACL</name>
<dbReference type="OrthoDB" id="9806267at2"/>
<dbReference type="Pfam" id="PF08239">
    <property type="entry name" value="SH3_3"/>
    <property type="match status" value="1"/>
</dbReference>
<keyword evidence="2" id="KW-0961">Cell wall biogenesis/degradation</keyword>
<dbReference type="InterPro" id="IPR050695">
    <property type="entry name" value="N-acetylmuramoyl_amidase_3"/>
</dbReference>
<dbReference type="PANTHER" id="PTHR30404">
    <property type="entry name" value="N-ACETYLMURAMOYL-L-ALANINE AMIDASE"/>
    <property type="match status" value="1"/>
</dbReference>
<evidence type="ECO:0000256" key="2">
    <source>
        <dbReference type="ARBA" id="ARBA00023316"/>
    </source>
</evidence>
<dbReference type="AlphaFoldDB" id="A0A4R1QLV1"/>
<dbReference type="RefSeq" id="WP_132948905.1">
    <property type="nucleotide sequence ID" value="NZ_SLUL01000011.1"/>
</dbReference>
<dbReference type="GO" id="GO:0008745">
    <property type="term" value="F:N-acetylmuramoyl-L-alanine amidase activity"/>
    <property type="evidence" value="ECO:0007669"/>
    <property type="project" value="InterPro"/>
</dbReference>
<dbReference type="InterPro" id="IPR003646">
    <property type="entry name" value="SH3-like_bac-type"/>
</dbReference>
<keyword evidence="1" id="KW-0378">Hydrolase</keyword>
<dbReference type="Gene3D" id="2.30.30.40">
    <property type="entry name" value="SH3 Domains"/>
    <property type="match status" value="1"/>
</dbReference>
<accession>A0A4R1QLV1</accession>
<evidence type="ECO:0000259" key="5">
    <source>
        <dbReference type="PROSITE" id="PS51781"/>
    </source>
</evidence>
<dbReference type="GO" id="GO:0030288">
    <property type="term" value="C:outer membrane-bounded periplasmic space"/>
    <property type="evidence" value="ECO:0007669"/>
    <property type="project" value="TreeGrafter"/>
</dbReference>